<accession>A0ABC8RN17</accession>
<dbReference type="AlphaFoldDB" id="A0ABC8RN17"/>
<evidence type="ECO:0000256" key="1">
    <source>
        <dbReference type="SAM" id="MobiDB-lite"/>
    </source>
</evidence>
<reference evidence="2 3" key="1">
    <citation type="submission" date="2024-02" db="EMBL/GenBank/DDBJ databases">
        <authorList>
            <person name="Vignale AGUSTIN F."/>
            <person name="Sosa J E."/>
            <person name="Modenutti C."/>
        </authorList>
    </citation>
    <scope>NUCLEOTIDE SEQUENCE [LARGE SCALE GENOMIC DNA]</scope>
</reference>
<sequence>MAGANYLECSVDFEDWEHQDLEPPPPHLLAEEDEVEDEDEEENYVRRVTNVNYGSPVGNYLMDCENQSEASHSLKKHCLDDEGGNGDDDFNDSEGDGSSYWVIRFSCPIILLDVKKEDDDHENHYKDMDIPLMISGLNLFIPLITKLLITLWLCLHYSGSVVDTERGEERDVFDVVGNVVRGEKGVAHGMESEVVEDDGAKGADDDSFHRLGDGSVAGDAAGMTKELGRGMTPATRWTMPALSLTTPILRMGWASGLFWMCWALDLARCHQWPLGSFWVTPLDNFWATLGQLQADVKTGVAFGRHLGQLVLVLTGVGDD</sequence>
<gene>
    <name evidence="2" type="ORF">ILEXP_LOCUS11799</name>
</gene>
<organism evidence="2 3">
    <name type="scientific">Ilex paraguariensis</name>
    <name type="common">yerba mate</name>
    <dbReference type="NCBI Taxonomy" id="185542"/>
    <lineage>
        <taxon>Eukaryota</taxon>
        <taxon>Viridiplantae</taxon>
        <taxon>Streptophyta</taxon>
        <taxon>Embryophyta</taxon>
        <taxon>Tracheophyta</taxon>
        <taxon>Spermatophyta</taxon>
        <taxon>Magnoliopsida</taxon>
        <taxon>eudicotyledons</taxon>
        <taxon>Gunneridae</taxon>
        <taxon>Pentapetalae</taxon>
        <taxon>asterids</taxon>
        <taxon>campanulids</taxon>
        <taxon>Aquifoliales</taxon>
        <taxon>Aquifoliaceae</taxon>
        <taxon>Ilex</taxon>
    </lineage>
</organism>
<feature type="compositionally biased region" description="Acidic residues" evidence="1">
    <location>
        <begin position="31"/>
        <end position="41"/>
    </location>
</feature>
<name>A0ABC8RN17_9AQUA</name>
<protein>
    <submittedName>
        <fullName evidence="2">Uncharacterized protein</fullName>
    </submittedName>
</protein>
<keyword evidence="3" id="KW-1185">Reference proteome</keyword>
<evidence type="ECO:0000313" key="2">
    <source>
        <dbReference type="EMBL" id="CAK9144058.1"/>
    </source>
</evidence>
<comment type="caution">
    <text evidence="2">The sequence shown here is derived from an EMBL/GenBank/DDBJ whole genome shotgun (WGS) entry which is preliminary data.</text>
</comment>
<dbReference type="Proteomes" id="UP001642360">
    <property type="component" value="Unassembled WGS sequence"/>
</dbReference>
<feature type="region of interest" description="Disordered" evidence="1">
    <location>
        <begin position="15"/>
        <end position="41"/>
    </location>
</feature>
<evidence type="ECO:0000313" key="3">
    <source>
        <dbReference type="Proteomes" id="UP001642360"/>
    </source>
</evidence>
<proteinExistence type="predicted"/>
<dbReference type="EMBL" id="CAUOFW020001362">
    <property type="protein sequence ID" value="CAK9144058.1"/>
    <property type="molecule type" value="Genomic_DNA"/>
</dbReference>